<evidence type="ECO:0000313" key="2">
    <source>
        <dbReference type="EMBL" id="BFP55017.1"/>
    </source>
</evidence>
<organism evidence="2">
    <name type="scientific">Streptomyces sp. CMC78</name>
    <dbReference type="NCBI Taxonomy" id="3231512"/>
    <lineage>
        <taxon>Bacteria</taxon>
        <taxon>Bacillati</taxon>
        <taxon>Actinomycetota</taxon>
        <taxon>Actinomycetes</taxon>
        <taxon>Kitasatosporales</taxon>
        <taxon>Streptomycetaceae</taxon>
        <taxon>Streptomyces</taxon>
    </lineage>
</organism>
<accession>A0AB33KGS1</accession>
<dbReference type="KEGG" id="stcm:SCMC78_48240"/>
<gene>
    <name evidence="2" type="ORF">SCMC78_48240</name>
</gene>
<name>A0AB33KGS1_9ACTN</name>
<proteinExistence type="predicted"/>
<feature type="region of interest" description="Disordered" evidence="1">
    <location>
        <begin position="123"/>
        <end position="170"/>
    </location>
</feature>
<dbReference type="EMBL" id="AP035884">
    <property type="protein sequence ID" value="BFP55017.1"/>
    <property type="molecule type" value="Genomic_DNA"/>
</dbReference>
<reference evidence="2" key="1">
    <citation type="submission" date="2024-07" db="EMBL/GenBank/DDBJ databases">
        <title>Complete genome sequences of cellulolytic bacteria, Kitasatospora sp. CMC57 and Streptomyces sp. CMC78, isolated from Japanese agricultural soil.</title>
        <authorList>
            <person name="Hashimoto T."/>
            <person name="Ito M."/>
            <person name="Iwamoto M."/>
            <person name="Fukahori D."/>
            <person name="Shoda T."/>
            <person name="Sakoda M."/>
            <person name="Morohoshi T."/>
            <person name="Mitsuboshi M."/>
            <person name="Nishizawa T."/>
        </authorList>
    </citation>
    <scope>NUCLEOTIDE SEQUENCE</scope>
    <source>
        <strain evidence="2">CMC78</strain>
    </source>
</reference>
<protein>
    <submittedName>
        <fullName evidence="2">Uncharacterized protein</fullName>
    </submittedName>
</protein>
<sequence length="170" mass="18134">MTHRPDTSPPEAASNTAAEGLRQDVISAELNVCRALAFRLGTTTRSTLDEAVSLLRGNIIAFADEVFAVEADLTSSDRGFQLEVAHLVDNPPRPAAYSHEVYAHVRAQARVLRKLIAMKRQPEKLSAGSAAARPPLPVRPRTNRTTEGAERAGTYVVPGGLASPSPKGDG</sequence>
<dbReference type="AlphaFoldDB" id="A0AB33KGS1"/>
<evidence type="ECO:0000256" key="1">
    <source>
        <dbReference type="SAM" id="MobiDB-lite"/>
    </source>
</evidence>